<dbReference type="EMBL" id="WEKV01000006">
    <property type="protein sequence ID" value="KAB7786573.1"/>
    <property type="molecule type" value="Genomic_DNA"/>
</dbReference>
<comment type="caution">
    <text evidence="2">The sequence shown here is derived from an EMBL/GenBank/DDBJ whole genome shotgun (WGS) entry which is preliminary data.</text>
</comment>
<dbReference type="InterPro" id="IPR025528">
    <property type="entry name" value="BrnA_antitoxin"/>
</dbReference>
<reference evidence="2 3" key="1">
    <citation type="submission" date="2019-10" db="EMBL/GenBank/DDBJ databases">
        <title>Draft Genome Sequence of the Caffeine Degrading Methylotroph Methylorubrum populi PINKEL.</title>
        <authorList>
            <person name="Dawson S.C."/>
            <person name="Zhang X."/>
            <person name="Wright M.E."/>
            <person name="Sharma G."/>
            <person name="Langner J.T."/>
            <person name="Ditty J.L."/>
            <person name="Subuyuj G.A."/>
        </authorList>
    </citation>
    <scope>NUCLEOTIDE SEQUENCE [LARGE SCALE GENOMIC DNA]</scope>
    <source>
        <strain evidence="2 3">Pinkel</strain>
    </source>
</reference>
<proteinExistence type="predicted"/>
<feature type="compositionally biased region" description="Low complexity" evidence="1">
    <location>
        <begin position="12"/>
        <end position="23"/>
    </location>
</feature>
<protein>
    <recommendedName>
        <fullName evidence="4">Cytoplasmic protein</fullName>
    </recommendedName>
</protein>
<dbReference type="AlphaFoldDB" id="A0A833J888"/>
<evidence type="ECO:0000313" key="3">
    <source>
        <dbReference type="Proteomes" id="UP000469949"/>
    </source>
</evidence>
<dbReference type="Proteomes" id="UP000469949">
    <property type="component" value="Unassembled WGS sequence"/>
</dbReference>
<name>A0A833J888_9HYPH</name>
<feature type="region of interest" description="Disordered" evidence="1">
    <location>
        <begin position="1"/>
        <end position="33"/>
    </location>
</feature>
<evidence type="ECO:0008006" key="4">
    <source>
        <dbReference type="Google" id="ProtNLM"/>
    </source>
</evidence>
<sequence>MPIVKKMKMGTQPKSSASSQPAKPYRPRKEDTKTKLVSFDVDLADLPPLSDAQKAELAALEALPDEDIDTSDIPVLPDIATREAVRGKYYRPTKTSTTVRIDSDVLAWLRGQGRGYQTRINAILRREMLAALKKQR</sequence>
<evidence type="ECO:0000313" key="2">
    <source>
        <dbReference type="EMBL" id="KAB7786573.1"/>
    </source>
</evidence>
<accession>A0A833J888</accession>
<organism evidence="2 3">
    <name type="scientific">Methylorubrum populi</name>
    <dbReference type="NCBI Taxonomy" id="223967"/>
    <lineage>
        <taxon>Bacteria</taxon>
        <taxon>Pseudomonadati</taxon>
        <taxon>Pseudomonadota</taxon>
        <taxon>Alphaproteobacteria</taxon>
        <taxon>Hyphomicrobiales</taxon>
        <taxon>Methylobacteriaceae</taxon>
        <taxon>Methylorubrum</taxon>
    </lineage>
</organism>
<dbReference type="RefSeq" id="WP_246695878.1">
    <property type="nucleotide sequence ID" value="NZ_WEKV01000006.1"/>
</dbReference>
<gene>
    <name evidence="2" type="ORF">F8B43_0927</name>
</gene>
<evidence type="ECO:0000256" key="1">
    <source>
        <dbReference type="SAM" id="MobiDB-lite"/>
    </source>
</evidence>
<dbReference type="Pfam" id="PF14384">
    <property type="entry name" value="BrnA_antitoxin"/>
    <property type="match status" value="1"/>
</dbReference>